<gene>
    <name evidence="1" type="ORF">SBA1_1930002</name>
</gene>
<dbReference type="AlphaFoldDB" id="A0A2U3KF82"/>
<evidence type="ECO:0000313" key="2">
    <source>
        <dbReference type="Proteomes" id="UP000238701"/>
    </source>
</evidence>
<evidence type="ECO:0000313" key="1">
    <source>
        <dbReference type="EMBL" id="SPF38288.1"/>
    </source>
</evidence>
<accession>A0A2U3KF82</accession>
<organism evidence="1 2">
    <name type="scientific">Candidatus Sulfotelmatobacter kueseliae</name>
    <dbReference type="NCBI Taxonomy" id="2042962"/>
    <lineage>
        <taxon>Bacteria</taxon>
        <taxon>Pseudomonadati</taxon>
        <taxon>Acidobacteriota</taxon>
        <taxon>Terriglobia</taxon>
        <taxon>Terriglobales</taxon>
        <taxon>Candidatus Korobacteraceae</taxon>
        <taxon>Candidatus Sulfotelmatobacter</taxon>
    </lineage>
</organism>
<dbReference type="Proteomes" id="UP000238701">
    <property type="component" value="Unassembled WGS sequence"/>
</dbReference>
<proteinExistence type="predicted"/>
<dbReference type="EMBL" id="OMOD01000105">
    <property type="protein sequence ID" value="SPF38288.1"/>
    <property type="molecule type" value="Genomic_DNA"/>
</dbReference>
<sequence length="44" mass="5110">MAMRTNHNLSQKRAPFYIAYNSRFIASLTLSLQNVIRITDIARL</sequence>
<name>A0A2U3KF82_9BACT</name>
<reference evidence="2" key="1">
    <citation type="submission" date="2018-02" db="EMBL/GenBank/DDBJ databases">
        <authorList>
            <person name="Hausmann B."/>
        </authorList>
    </citation>
    <scope>NUCLEOTIDE SEQUENCE [LARGE SCALE GENOMIC DNA]</scope>
    <source>
        <strain evidence="2">Peat soil MAG SbA1</strain>
    </source>
</reference>
<protein>
    <submittedName>
        <fullName evidence="1">Uncharacterized protein</fullName>
    </submittedName>
</protein>